<accession>A0A037ZR55</accession>
<sequence>MELIADILMVAGALGAAFYCMVLSRRLRRFNSLEKGMGGAIATLSAQVDDMTRALEGARSTASDSSSSLIAMTERAESVSQRLELLVASLHDLPIEKPQTPAKKETPKGKPPKEDPPAAFLRSRAADPLILRNGERGQP</sequence>
<evidence type="ECO:0000256" key="1">
    <source>
        <dbReference type="SAM" id="MobiDB-lite"/>
    </source>
</evidence>
<organism evidence="4 5">
    <name type="scientific">Actibacterium mucosum KCTC 23349</name>
    <dbReference type="NCBI Taxonomy" id="1454373"/>
    <lineage>
        <taxon>Bacteria</taxon>
        <taxon>Pseudomonadati</taxon>
        <taxon>Pseudomonadota</taxon>
        <taxon>Alphaproteobacteria</taxon>
        <taxon>Rhodobacterales</taxon>
        <taxon>Roseobacteraceae</taxon>
        <taxon>Actibacterium</taxon>
    </lineage>
</organism>
<dbReference type="Proteomes" id="UP000026249">
    <property type="component" value="Unassembled WGS sequence"/>
</dbReference>
<evidence type="ECO:0000256" key="2">
    <source>
        <dbReference type="SAM" id="Phobius"/>
    </source>
</evidence>
<name>A0A037ZR55_9RHOB</name>
<feature type="compositionally biased region" description="Basic and acidic residues" evidence="1">
    <location>
        <begin position="102"/>
        <end position="116"/>
    </location>
</feature>
<keyword evidence="2" id="KW-0472">Membrane</keyword>
<keyword evidence="2" id="KW-1133">Transmembrane helix</keyword>
<proteinExistence type="predicted"/>
<evidence type="ECO:0000313" key="4">
    <source>
        <dbReference type="EMBL" id="KAJ57332.1"/>
    </source>
</evidence>
<dbReference type="Pfam" id="PF20072">
    <property type="entry name" value="DUF6468"/>
    <property type="match status" value="1"/>
</dbReference>
<dbReference type="InterPro" id="IPR045531">
    <property type="entry name" value="DUF6468"/>
</dbReference>
<evidence type="ECO:0000259" key="3">
    <source>
        <dbReference type="Pfam" id="PF20072"/>
    </source>
</evidence>
<gene>
    <name evidence="4" type="ORF">ACMU_02190</name>
</gene>
<protein>
    <recommendedName>
        <fullName evidence="3">DUF6468 domain-containing protein</fullName>
    </recommendedName>
</protein>
<feature type="transmembrane region" description="Helical" evidence="2">
    <location>
        <begin position="6"/>
        <end position="24"/>
    </location>
</feature>
<evidence type="ECO:0000313" key="5">
    <source>
        <dbReference type="Proteomes" id="UP000026249"/>
    </source>
</evidence>
<reference evidence="4 5" key="1">
    <citation type="submission" date="2014-03" db="EMBL/GenBank/DDBJ databases">
        <title>Draft Genome Sequence of Actibacterium mucosum KCTC 23349, a Marine Alphaproteobacterium with Complex Ionic Requirements Isolated from Mediterranean Seawater at Malvarrosa Beach, Valencia, Spain.</title>
        <authorList>
            <person name="Arahal D.R."/>
            <person name="Shao Z."/>
            <person name="Lai Q."/>
            <person name="Pujalte M.J."/>
        </authorList>
    </citation>
    <scope>NUCLEOTIDE SEQUENCE [LARGE SCALE GENOMIC DNA]</scope>
    <source>
        <strain evidence="4 5">KCTC 23349</strain>
    </source>
</reference>
<dbReference type="RefSeq" id="WP_051587812.1">
    <property type="nucleotide sequence ID" value="NZ_JFKE01000001.1"/>
</dbReference>
<dbReference type="STRING" id="1454373.ACMU_02190"/>
<keyword evidence="5" id="KW-1185">Reference proteome</keyword>
<dbReference type="EMBL" id="JFKE01000001">
    <property type="protein sequence ID" value="KAJ57332.1"/>
    <property type="molecule type" value="Genomic_DNA"/>
</dbReference>
<dbReference type="AlphaFoldDB" id="A0A037ZR55"/>
<keyword evidence="2" id="KW-0812">Transmembrane</keyword>
<feature type="region of interest" description="Disordered" evidence="1">
    <location>
        <begin position="92"/>
        <end position="139"/>
    </location>
</feature>
<comment type="caution">
    <text evidence="4">The sequence shown here is derived from an EMBL/GenBank/DDBJ whole genome shotgun (WGS) entry which is preliminary data.</text>
</comment>
<feature type="domain" description="DUF6468" evidence="3">
    <location>
        <begin position="34"/>
        <end position="91"/>
    </location>
</feature>